<comment type="caution">
    <text evidence="2">The sequence shown here is derived from an EMBL/GenBank/DDBJ whole genome shotgun (WGS) entry which is preliminary data.</text>
</comment>
<reference evidence="2 3" key="1">
    <citation type="submission" date="2021-06" db="EMBL/GenBank/DDBJ databases">
        <title>Rheinheimera indica sp. nov., isolated from deep-sea sediment.</title>
        <authorList>
            <person name="Wang Z."/>
            <person name="Zhang X.-Y."/>
        </authorList>
    </citation>
    <scope>NUCLEOTIDE SEQUENCE [LARGE SCALE GENOMIC DNA]</scope>
    <source>
        <strain evidence="2 3">SM2107</strain>
    </source>
</reference>
<dbReference type="Proteomes" id="UP000704611">
    <property type="component" value="Unassembled WGS sequence"/>
</dbReference>
<organism evidence="2 3">
    <name type="scientific">Arsukibacterium indicum</name>
    <dbReference type="NCBI Taxonomy" id="2848612"/>
    <lineage>
        <taxon>Bacteria</taxon>
        <taxon>Pseudomonadati</taxon>
        <taxon>Pseudomonadota</taxon>
        <taxon>Gammaproteobacteria</taxon>
        <taxon>Chromatiales</taxon>
        <taxon>Chromatiaceae</taxon>
        <taxon>Arsukibacterium</taxon>
    </lineage>
</organism>
<feature type="chain" id="PRO_5047291340" description="Tetratricopeptide repeat protein" evidence="1">
    <location>
        <begin position="22"/>
        <end position="296"/>
    </location>
</feature>
<dbReference type="EMBL" id="JAHRID010000003">
    <property type="protein sequence ID" value="MBV2129104.1"/>
    <property type="molecule type" value="Genomic_DNA"/>
</dbReference>
<proteinExistence type="predicted"/>
<name>A0ABS6MJX8_9GAMM</name>
<feature type="signal peptide" evidence="1">
    <location>
        <begin position="1"/>
        <end position="21"/>
    </location>
</feature>
<keyword evidence="3" id="KW-1185">Reference proteome</keyword>
<keyword evidence="1" id="KW-0732">Signal</keyword>
<evidence type="ECO:0008006" key="4">
    <source>
        <dbReference type="Google" id="ProtNLM"/>
    </source>
</evidence>
<dbReference type="RefSeq" id="WP_217668730.1">
    <property type="nucleotide sequence ID" value="NZ_JAHRID010000003.1"/>
</dbReference>
<gene>
    <name evidence="2" type="ORF">KQY15_08365</name>
</gene>
<evidence type="ECO:0000256" key="1">
    <source>
        <dbReference type="SAM" id="SignalP"/>
    </source>
</evidence>
<evidence type="ECO:0000313" key="2">
    <source>
        <dbReference type="EMBL" id="MBV2129104.1"/>
    </source>
</evidence>
<protein>
    <recommendedName>
        <fullName evidence="4">Tetratricopeptide repeat protein</fullName>
    </recommendedName>
</protein>
<sequence>MRLSYIFLALAITATASFAGAAAAENPAELQQAKAVMATDLDAAEKHIEKALAKAPNNAEVQFLCGRIMGQQAENAIFSALSYAKKSLRCLEQAVALQPENTTYRKGLMSFYLGAPGIAGGDKQLAWQEAEQIAQLNALQGTLAKLSYYRQTEQTEQHQQLLAQSAQKYPEQAELHYRHGLVLQENKQYTDAFTAFTAATQAPHDEEAIYQFNAWYQIGRTALFSEQQLEKGIQALNHYIAQAPKADNLPDMAWAHFRLAQLHKLNDNNSMMQQHLTQAGDTNDKELQREIKRLQR</sequence>
<evidence type="ECO:0000313" key="3">
    <source>
        <dbReference type="Proteomes" id="UP000704611"/>
    </source>
</evidence>
<accession>A0ABS6MJX8</accession>